<reference evidence="3" key="1">
    <citation type="submission" date="2016-10" db="EMBL/GenBank/DDBJ databases">
        <authorList>
            <person name="Varghese N."/>
        </authorList>
    </citation>
    <scope>NUCLEOTIDE SEQUENCE [LARGE SCALE GENOMIC DNA]</scope>
    <source>
        <strain evidence="3">CGMCC 1.12284</strain>
    </source>
</reference>
<evidence type="ECO:0000313" key="3">
    <source>
        <dbReference type="Proteomes" id="UP000183275"/>
    </source>
</evidence>
<dbReference type="AlphaFoldDB" id="A0A1I0MJB4"/>
<feature type="compositionally biased region" description="Polar residues" evidence="1">
    <location>
        <begin position="90"/>
        <end position="100"/>
    </location>
</feature>
<feature type="region of interest" description="Disordered" evidence="1">
    <location>
        <begin position="35"/>
        <end position="63"/>
    </location>
</feature>
<dbReference type="STRING" id="1202768.SAMN05216285_0989"/>
<dbReference type="Proteomes" id="UP000183275">
    <property type="component" value="Unassembled WGS sequence"/>
</dbReference>
<name>A0A1I0MJB4_9EURY</name>
<proteinExistence type="predicted"/>
<accession>A0A1I0MJB4</accession>
<protein>
    <submittedName>
        <fullName evidence="2">Uncharacterized protein</fullName>
    </submittedName>
</protein>
<gene>
    <name evidence="2" type="ORF">SAMN05216285_0989</name>
</gene>
<dbReference type="EMBL" id="FOIS01000001">
    <property type="protein sequence ID" value="SEV87920.1"/>
    <property type="molecule type" value="Genomic_DNA"/>
</dbReference>
<evidence type="ECO:0000313" key="2">
    <source>
        <dbReference type="EMBL" id="SEV87920.1"/>
    </source>
</evidence>
<sequence>MGAADSNNITNITNVCGEFASLLGGRSEGRVQRRLVPATNAEGQQGDCGKKRGEREGERSPASAAVRLRCRFRRRSIAEHESPFPAVTDRLSSVTAQGKG</sequence>
<evidence type="ECO:0000256" key="1">
    <source>
        <dbReference type="SAM" id="MobiDB-lite"/>
    </source>
</evidence>
<feature type="compositionally biased region" description="Basic and acidic residues" evidence="1">
    <location>
        <begin position="48"/>
        <end position="59"/>
    </location>
</feature>
<keyword evidence="3" id="KW-1185">Reference proteome</keyword>
<feature type="region of interest" description="Disordered" evidence="1">
    <location>
        <begin position="79"/>
        <end position="100"/>
    </location>
</feature>
<organism evidence="2 3">
    <name type="scientific">Natrinema salifodinae</name>
    <dbReference type="NCBI Taxonomy" id="1202768"/>
    <lineage>
        <taxon>Archaea</taxon>
        <taxon>Methanobacteriati</taxon>
        <taxon>Methanobacteriota</taxon>
        <taxon>Stenosarchaea group</taxon>
        <taxon>Halobacteria</taxon>
        <taxon>Halobacteriales</taxon>
        <taxon>Natrialbaceae</taxon>
        <taxon>Natrinema</taxon>
    </lineage>
</organism>